<name>A0A1V0GYD8_9RHOB</name>
<dbReference type="EMBL" id="CP020443">
    <property type="protein sequence ID" value="ARC38709.1"/>
    <property type="molecule type" value="Genomic_DNA"/>
</dbReference>
<evidence type="ECO:0000313" key="8">
    <source>
        <dbReference type="Proteomes" id="UP000191257"/>
    </source>
</evidence>
<dbReference type="Pfam" id="PF13458">
    <property type="entry name" value="Peripla_BP_6"/>
    <property type="match status" value="1"/>
</dbReference>
<dbReference type="GO" id="GO:0006865">
    <property type="term" value="P:amino acid transport"/>
    <property type="evidence" value="ECO:0007669"/>
    <property type="project" value="UniProtKB-KW"/>
</dbReference>
<sequence length="379" mass="39997">MSLSRRTAIGLLSAASVLFGTQIAAAQDAIRIGVTAPLSGPAAEIGHLQLEGARLGVEKVNAAGGVLGRQLELVVEDDQTTNPGIVLAFSRLINRGDIVAALTSVRSTQVNAIAGDAEKAGIPVFFGGTDPTLTHLGNPWMFRMRPNDTYSAKVFADFGVNQLGKRKWAVLHSTDAFGTNGSKALIAQLKELGIEPVLVQTTNNGQVDFSPVVLAVRQSGADIIATYIPFENDLAVLGRQLQQLGVKATLIGNAAIISATTMKLAGPALYGSYAVTDFNPEANPVAKAYHQEFSAKVGAAADYASAWTYDSILVLAQAIKAAGSTEPAKLREALLAIRGFEGAVGTYNFDENGDGLRGYNIVRNDQGKVIFDRHISFTQ</sequence>
<feature type="signal peptide" evidence="5">
    <location>
        <begin position="1"/>
        <end position="26"/>
    </location>
</feature>
<dbReference type="SUPFAM" id="SSF53822">
    <property type="entry name" value="Periplasmic binding protein-like I"/>
    <property type="match status" value="1"/>
</dbReference>
<geneLocation type="plasmid" evidence="7 8">
    <name>unnamed3</name>
</geneLocation>
<protein>
    <submittedName>
        <fullName evidence="7">ABC transporter substrate-binding protein</fullName>
    </submittedName>
</protein>
<dbReference type="PRINTS" id="PR00337">
    <property type="entry name" value="LEUILEVALBP"/>
</dbReference>
<dbReference type="KEGG" id="pye:A6J80_20615"/>
<dbReference type="InterPro" id="IPR051010">
    <property type="entry name" value="BCAA_transport"/>
</dbReference>
<dbReference type="InterPro" id="IPR000709">
    <property type="entry name" value="Leu_Ile_Val-bd"/>
</dbReference>
<keyword evidence="3 5" id="KW-0732">Signal</keyword>
<comment type="similarity">
    <text evidence="1">Belongs to the leucine-binding protein family.</text>
</comment>
<evidence type="ECO:0000256" key="1">
    <source>
        <dbReference type="ARBA" id="ARBA00010062"/>
    </source>
</evidence>
<dbReference type="PANTHER" id="PTHR30483">
    <property type="entry name" value="LEUCINE-SPECIFIC-BINDING PROTEIN"/>
    <property type="match status" value="1"/>
</dbReference>
<evidence type="ECO:0000256" key="2">
    <source>
        <dbReference type="ARBA" id="ARBA00022448"/>
    </source>
</evidence>
<dbReference type="PANTHER" id="PTHR30483:SF6">
    <property type="entry name" value="PERIPLASMIC BINDING PROTEIN OF ABC TRANSPORTER FOR NATURAL AMINO ACIDS"/>
    <property type="match status" value="1"/>
</dbReference>
<dbReference type="RefSeq" id="WP_080623003.1">
    <property type="nucleotide sequence ID" value="NZ_CAWMZI010000004.1"/>
</dbReference>
<accession>A0A1V0GYD8</accession>
<dbReference type="InterPro" id="IPR028082">
    <property type="entry name" value="Peripla_BP_I"/>
</dbReference>
<keyword evidence="4" id="KW-0029">Amino-acid transport</keyword>
<organism evidence="7 8">
    <name type="scientific">Paracoccus yeei</name>
    <dbReference type="NCBI Taxonomy" id="147645"/>
    <lineage>
        <taxon>Bacteria</taxon>
        <taxon>Pseudomonadati</taxon>
        <taxon>Pseudomonadota</taxon>
        <taxon>Alphaproteobacteria</taxon>
        <taxon>Rhodobacterales</taxon>
        <taxon>Paracoccaceae</taxon>
        <taxon>Paracoccus</taxon>
    </lineage>
</organism>
<keyword evidence="7" id="KW-0614">Plasmid</keyword>
<keyword evidence="2" id="KW-0813">Transport</keyword>
<evidence type="ECO:0000256" key="3">
    <source>
        <dbReference type="ARBA" id="ARBA00022729"/>
    </source>
</evidence>
<gene>
    <name evidence="7" type="ORF">A6J80_20615</name>
</gene>
<feature type="domain" description="Leucine-binding protein" evidence="6">
    <location>
        <begin position="30"/>
        <end position="365"/>
    </location>
</feature>
<feature type="chain" id="PRO_5010726531" evidence="5">
    <location>
        <begin position="27"/>
        <end position="379"/>
    </location>
</feature>
<dbReference type="InterPro" id="IPR028081">
    <property type="entry name" value="Leu-bd"/>
</dbReference>
<proteinExistence type="inferred from homology"/>
<reference evidence="7" key="1">
    <citation type="submission" date="2017-12" db="EMBL/GenBank/DDBJ databases">
        <title>FDA dAtabase for Regulatory Grade micrObial Sequences (FDA-ARGOS): Supporting development and validation of Infectious Disease Dx tests.</title>
        <authorList>
            <person name="Campos J."/>
            <person name="Goldberg B."/>
            <person name="Tallon L."/>
            <person name="Sadzewicz L."/>
            <person name="Sengamalay N."/>
            <person name="Ott S."/>
            <person name="Godinez A."/>
            <person name="Nagaraj S."/>
            <person name="Vyas G."/>
            <person name="Aluvathingal J."/>
            <person name="Nadendla S."/>
            <person name="Geyer C."/>
            <person name="Nandy P."/>
            <person name="Hobson J."/>
            <person name="Sichtig H."/>
        </authorList>
    </citation>
    <scope>NUCLEOTIDE SEQUENCE</scope>
    <source>
        <strain evidence="7">FDAARGOS_252</strain>
        <plasmid evidence="7">unnamed3</plasmid>
    </source>
</reference>
<evidence type="ECO:0000313" key="7">
    <source>
        <dbReference type="EMBL" id="ARC38709.1"/>
    </source>
</evidence>
<keyword evidence="8" id="KW-1185">Reference proteome</keyword>
<dbReference type="Gene3D" id="3.40.50.2300">
    <property type="match status" value="2"/>
</dbReference>
<dbReference type="AlphaFoldDB" id="A0A1V0GYD8"/>
<evidence type="ECO:0000256" key="5">
    <source>
        <dbReference type="SAM" id="SignalP"/>
    </source>
</evidence>
<dbReference type="Proteomes" id="UP000191257">
    <property type="component" value="Plasmid unnamed3"/>
</dbReference>
<evidence type="ECO:0000259" key="6">
    <source>
        <dbReference type="Pfam" id="PF13458"/>
    </source>
</evidence>
<evidence type="ECO:0000256" key="4">
    <source>
        <dbReference type="ARBA" id="ARBA00022970"/>
    </source>
</evidence>